<evidence type="ECO:0000259" key="1">
    <source>
        <dbReference type="PROSITE" id="PS50404"/>
    </source>
</evidence>
<evidence type="ECO:0000313" key="2">
    <source>
        <dbReference type="EMBL" id="KAG5165028.1"/>
    </source>
</evidence>
<dbReference type="CDD" id="cd00299">
    <property type="entry name" value="GST_C_family"/>
    <property type="match status" value="1"/>
</dbReference>
<dbReference type="GO" id="GO:0004364">
    <property type="term" value="F:glutathione transferase activity"/>
    <property type="evidence" value="ECO:0007669"/>
    <property type="project" value="TreeGrafter"/>
</dbReference>
<dbReference type="EMBL" id="JAFIQS010000010">
    <property type="protein sequence ID" value="KAG5165028.1"/>
    <property type="molecule type" value="Genomic_DNA"/>
</dbReference>
<dbReference type="PROSITE" id="PS50404">
    <property type="entry name" value="GST_NTER"/>
    <property type="match status" value="1"/>
</dbReference>
<comment type="caution">
    <text evidence="2">The sequence shown here is derived from an EMBL/GenBank/DDBJ whole genome shotgun (WGS) entry which is preliminary data.</text>
</comment>
<dbReference type="OrthoDB" id="4951845at2759"/>
<dbReference type="Gene3D" id="3.40.30.10">
    <property type="entry name" value="Glutaredoxin"/>
    <property type="match status" value="1"/>
</dbReference>
<protein>
    <recommendedName>
        <fullName evidence="1">GST N-terminal domain-containing protein</fullName>
    </recommendedName>
</protein>
<feature type="domain" description="GST N-terminal" evidence="1">
    <location>
        <begin position="8"/>
        <end position="99"/>
    </location>
</feature>
<dbReference type="Pfam" id="PF22041">
    <property type="entry name" value="GST_C_7"/>
    <property type="match status" value="1"/>
</dbReference>
<dbReference type="GO" id="GO:0006749">
    <property type="term" value="P:glutathione metabolic process"/>
    <property type="evidence" value="ECO:0007669"/>
    <property type="project" value="TreeGrafter"/>
</dbReference>
<dbReference type="AlphaFoldDB" id="A0A8H7XSP9"/>
<dbReference type="GO" id="GO:0016034">
    <property type="term" value="F:maleylacetoacetate isomerase activity"/>
    <property type="evidence" value="ECO:0007669"/>
    <property type="project" value="TreeGrafter"/>
</dbReference>
<dbReference type="InterPro" id="IPR036282">
    <property type="entry name" value="Glutathione-S-Trfase_C_sf"/>
</dbReference>
<dbReference type="InterPro" id="IPR004045">
    <property type="entry name" value="Glutathione_S-Trfase_N"/>
</dbReference>
<reference evidence="2" key="1">
    <citation type="submission" date="2021-02" db="EMBL/GenBank/DDBJ databases">
        <title>Psilocybe cubensis genome.</title>
        <authorList>
            <person name="Mckernan K.J."/>
            <person name="Crawford S."/>
            <person name="Trippe A."/>
            <person name="Kane L.T."/>
            <person name="Mclaughlin S."/>
        </authorList>
    </citation>
    <scope>NUCLEOTIDE SEQUENCE [LARGE SCALE GENOMIC DNA]</scope>
    <source>
        <strain evidence="2">MGC-MH-2018</strain>
    </source>
</reference>
<dbReference type="SUPFAM" id="SSF47616">
    <property type="entry name" value="GST C-terminal domain-like"/>
    <property type="match status" value="1"/>
</dbReference>
<sequence length="239" mass="27099">MTIILYDIPSTLPGKIWNPTVLKTRFCLNFKGIPFTTQWVEYVELEPLFKKLGIEPTGKWPDGRPFYSVPSIYDPSTGVYVSDSIKIAEYLEKTYPNTPTLFPGNTAGVQSAFSEGFLSVLAPISGLALPSVLPNLNPISIEYLRGRVEAVRSKDLEQDWIKLQEAMDQINIWFGRNGGKGQFLLGEVISWADIVVASILFFLRRAWGEDSEEWKKICSWNGGRWKNFSDAFKKYETVI</sequence>
<dbReference type="InterPro" id="IPR036249">
    <property type="entry name" value="Thioredoxin-like_sf"/>
</dbReference>
<dbReference type="InterPro" id="IPR054416">
    <property type="entry name" value="GST_UstS-like_C"/>
</dbReference>
<accession>A0A8H7XSP9</accession>
<organism evidence="2">
    <name type="scientific">Psilocybe cubensis</name>
    <name type="common">Psychedelic mushroom</name>
    <name type="synonym">Stropharia cubensis</name>
    <dbReference type="NCBI Taxonomy" id="181762"/>
    <lineage>
        <taxon>Eukaryota</taxon>
        <taxon>Fungi</taxon>
        <taxon>Dikarya</taxon>
        <taxon>Basidiomycota</taxon>
        <taxon>Agaricomycotina</taxon>
        <taxon>Agaricomycetes</taxon>
        <taxon>Agaricomycetidae</taxon>
        <taxon>Agaricales</taxon>
        <taxon>Agaricineae</taxon>
        <taxon>Strophariaceae</taxon>
        <taxon>Psilocybe</taxon>
    </lineage>
</organism>
<gene>
    <name evidence="2" type="ORF">JR316_009722</name>
</gene>
<dbReference type="SUPFAM" id="SSF52833">
    <property type="entry name" value="Thioredoxin-like"/>
    <property type="match status" value="1"/>
</dbReference>
<dbReference type="PANTHER" id="PTHR42673:SF4">
    <property type="entry name" value="MALEYLACETOACETATE ISOMERASE"/>
    <property type="match status" value="1"/>
</dbReference>
<dbReference type="Gene3D" id="1.20.1050.10">
    <property type="match status" value="1"/>
</dbReference>
<proteinExistence type="predicted"/>
<dbReference type="PANTHER" id="PTHR42673">
    <property type="entry name" value="MALEYLACETOACETATE ISOMERASE"/>
    <property type="match status" value="1"/>
</dbReference>
<dbReference type="Pfam" id="PF13409">
    <property type="entry name" value="GST_N_2"/>
    <property type="match status" value="1"/>
</dbReference>
<name>A0A8H7XSP9_PSICU</name>
<dbReference type="GO" id="GO:0006559">
    <property type="term" value="P:L-phenylalanine catabolic process"/>
    <property type="evidence" value="ECO:0007669"/>
    <property type="project" value="TreeGrafter"/>
</dbReference>